<evidence type="ECO:0000256" key="6">
    <source>
        <dbReference type="ARBA" id="ARBA00022989"/>
    </source>
</evidence>
<dbReference type="AlphaFoldDB" id="A0A6B8RPR1"/>
<keyword evidence="3 9" id="KW-0812">Transmembrane</keyword>
<dbReference type="InterPro" id="IPR014755">
    <property type="entry name" value="Cu-Rt/internalin_Ig-like"/>
</dbReference>
<dbReference type="RefSeq" id="WP_155703093.1">
    <property type="nucleotide sequence ID" value="NZ_CP034235.1"/>
</dbReference>
<feature type="transmembrane region" description="Helical" evidence="9">
    <location>
        <begin position="404"/>
        <end position="425"/>
    </location>
</feature>
<evidence type="ECO:0008006" key="14">
    <source>
        <dbReference type="Google" id="ProtNLM"/>
    </source>
</evidence>
<dbReference type="InterPro" id="IPR014756">
    <property type="entry name" value="Ig_E-set"/>
</dbReference>
<dbReference type="PANTHER" id="PTHR34820:SF4">
    <property type="entry name" value="INNER MEMBRANE PROTEIN YEBZ"/>
    <property type="match status" value="1"/>
</dbReference>
<dbReference type="SUPFAM" id="SSF81296">
    <property type="entry name" value="E set domains"/>
    <property type="match status" value="1"/>
</dbReference>
<keyword evidence="8 9" id="KW-0472">Membrane</keyword>
<keyword evidence="7" id="KW-0186">Copper</keyword>
<dbReference type="GO" id="GO:0046688">
    <property type="term" value="P:response to copper ion"/>
    <property type="evidence" value="ECO:0007669"/>
    <property type="project" value="InterPro"/>
</dbReference>
<keyword evidence="6 9" id="KW-1133">Transmembrane helix</keyword>
<feature type="transmembrane region" description="Helical" evidence="9">
    <location>
        <begin position="331"/>
        <end position="350"/>
    </location>
</feature>
<feature type="transmembrane region" description="Helical" evidence="9">
    <location>
        <begin position="362"/>
        <end position="383"/>
    </location>
</feature>
<dbReference type="Gene3D" id="2.60.40.1220">
    <property type="match status" value="1"/>
</dbReference>
<gene>
    <name evidence="12" type="ORF">EHS13_25455</name>
</gene>
<dbReference type="InterPro" id="IPR007348">
    <property type="entry name" value="CopC_dom"/>
</dbReference>
<dbReference type="OrthoDB" id="2353937at2"/>
<feature type="transmembrane region" description="Helical" evidence="9">
    <location>
        <begin position="201"/>
        <end position="218"/>
    </location>
</feature>
<evidence type="ECO:0000256" key="3">
    <source>
        <dbReference type="ARBA" id="ARBA00022692"/>
    </source>
</evidence>
<feature type="domain" description="CopC" evidence="10">
    <location>
        <begin position="34"/>
        <end position="128"/>
    </location>
</feature>
<evidence type="ECO:0000256" key="7">
    <source>
        <dbReference type="ARBA" id="ARBA00023008"/>
    </source>
</evidence>
<evidence type="ECO:0000256" key="2">
    <source>
        <dbReference type="ARBA" id="ARBA00022475"/>
    </source>
</evidence>
<dbReference type="InterPro" id="IPR008457">
    <property type="entry name" value="Cu-R_CopD_dom"/>
</dbReference>
<feature type="domain" description="Copper resistance protein D" evidence="11">
    <location>
        <begin position="324"/>
        <end position="422"/>
    </location>
</feature>
<dbReference type="Proteomes" id="UP000426246">
    <property type="component" value="Chromosome"/>
</dbReference>
<dbReference type="InterPro" id="IPR032694">
    <property type="entry name" value="CopC/D"/>
</dbReference>
<evidence type="ECO:0000259" key="10">
    <source>
        <dbReference type="Pfam" id="PF04234"/>
    </source>
</evidence>
<evidence type="ECO:0000256" key="5">
    <source>
        <dbReference type="ARBA" id="ARBA00022729"/>
    </source>
</evidence>
<name>A0A6B8RPR1_9BACL</name>
<dbReference type="GO" id="GO:0006825">
    <property type="term" value="P:copper ion transport"/>
    <property type="evidence" value="ECO:0007669"/>
    <property type="project" value="InterPro"/>
</dbReference>
<dbReference type="GO" id="GO:0005507">
    <property type="term" value="F:copper ion binding"/>
    <property type="evidence" value="ECO:0007669"/>
    <property type="project" value="InterPro"/>
</dbReference>
<comment type="subcellular location">
    <subcellularLocation>
        <location evidence="1">Cell membrane</location>
        <topology evidence="1">Multi-pass membrane protein</topology>
    </subcellularLocation>
</comment>
<sequence>MIIERFNSLKKRCTGVVITLLIILFLYPSTTLAHASLIKSLPQSNSLSLNSPKEISLTFNERLEDSLYYIKVINDEGQSVTSKKAKLDAKRTTLSLEIPKLADGTFVATYHIISADGHPIEGSYLFTIGTSIAANTFLATSNSQLEHSFSWKMSTQDWLLYLSRIFYYLTLLLLIGWVMWSVVIRKRDEKVQQSLQKWRVGLLRAFVFALIFLVYYHYQELIGEGGAAELLHLFFETSIGVSWLASFILAIAGFFILQRKLWIDLIWIAAMVAVKSLNGHAMAFKPIGWTLGLDAVHIAAAALWVGGLAISIVLWRNKSFLKLWLPQFSRAAFYSILILTVTGSLTAWFYLPKLSYVQYSQWGTLLVIKVGLVLAVAITGFWIRRHMKNHNTQEDLTAGGLSKWLKVDLILMIAVVSIVGLLTYAAPIPKNDPFNWHEMGEKAHLTLNINPNVPGVNTFDLEIWLPSKAGNPKQVELLLKYKGDQKLAPISIPLEAIEDKNLVPGEYESFDGFVKYVYKSEGPYLSFAGKWGLELNIYDAEDNEVSFTNEMRVY</sequence>
<dbReference type="GO" id="GO:0005886">
    <property type="term" value="C:plasma membrane"/>
    <property type="evidence" value="ECO:0007669"/>
    <property type="project" value="UniProtKB-SubCell"/>
</dbReference>
<feature type="transmembrane region" description="Helical" evidence="9">
    <location>
        <begin position="295"/>
        <end position="315"/>
    </location>
</feature>
<feature type="transmembrane region" description="Helical" evidence="9">
    <location>
        <begin position="158"/>
        <end position="180"/>
    </location>
</feature>
<reference evidence="13" key="1">
    <citation type="submission" date="2018-11" db="EMBL/GenBank/DDBJ databases">
        <title>Complete genome sequence of Paenibacillus sp. ML311-T8.</title>
        <authorList>
            <person name="Nam Y.-D."/>
            <person name="Kang J."/>
            <person name="Chung W.-H."/>
            <person name="Park Y.S."/>
        </authorList>
    </citation>
    <scope>NUCLEOTIDE SEQUENCE [LARGE SCALE GENOMIC DNA]</scope>
    <source>
        <strain evidence="13">ML311-T8</strain>
    </source>
</reference>
<accession>A0A6B8RPR1</accession>
<evidence type="ECO:0000256" key="4">
    <source>
        <dbReference type="ARBA" id="ARBA00022723"/>
    </source>
</evidence>
<keyword evidence="2" id="KW-1003">Cell membrane</keyword>
<organism evidence="12 13">
    <name type="scientific">Paenibacillus psychroresistens</name>
    <dbReference type="NCBI Taxonomy" id="1778678"/>
    <lineage>
        <taxon>Bacteria</taxon>
        <taxon>Bacillati</taxon>
        <taxon>Bacillota</taxon>
        <taxon>Bacilli</taxon>
        <taxon>Bacillales</taxon>
        <taxon>Paenibacillaceae</taxon>
        <taxon>Paenibacillus</taxon>
    </lineage>
</organism>
<evidence type="ECO:0000259" key="11">
    <source>
        <dbReference type="Pfam" id="PF05425"/>
    </source>
</evidence>
<keyword evidence="5" id="KW-0732">Signal</keyword>
<evidence type="ECO:0000256" key="1">
    <source>
        <dbReference type="ARBA" id="ARBA00004651"/>
    </source>
</evidence>
<evidence type="ECO:0000313" key="13">
    <source>
        <dbReference type="Proteomes" id="UP000426246"/>
    </source>
</evidence>
<keyword evidence="13" id="KW-1185">Reference proteome</keyword>
<evidence type="ECO:0000256" key="9">
    <source>
        <dbReference type="SAM" id="Phobius"/>
    </source>
</evidence>
<dbReference type="PANTHER" id="PTHR34820">
    <property type="entry name" value="INNER MEMBRANE PROTEIN YEBZ"/>
    <property type="match status" value="1"/>
</dbReference>
<dbReference type="Pfam" id="PF05425">
    <property type="entry name" value="CopD"/>
    <property type="match status" value="1"/>
</dbReference>
<dbReference type="GO" id="GO:0042597">
    <property type="term" value="C:periplasmic space"/>
    <property type="evidence" value="ECO:0007669"/>
    <property type="project" value="InterPro"/>
</dbReference>
<dbReference type="KEGG" id="ppsc:EHS13_25455"/>
<evidence type="ECO:0000313" key="12">
    <source>
        <dbReference type="EMBL" id="QGQ97999.1"/>
    </source>
</evidence>
<dbReference type="EMBL" id="CP034235">
    <property type="protein sequence ID" value="QGQ97999.1"/>
    <property type="molecule type" value="Genomic_DNA"/>
</dbReference>
<feature type="transmembrane region" description="Helical" evidence="9">
    <location>
        <begin position="238"/>
        <end position="257"/>
    </location>
</feature>
<protein>
    <recommendedName>
        <fullName evidence="14">Copper resistance protein CopC</fullName>
    </recommendedName>
</protein>
<evidence type="ECO:0000256" key="8">
    <source>
        <dbReference type="ARBA" id="ARBA00023136"/>
    </source>
</evidence>
<dbReference type="Pfam" id="PF04234">
    <property type="entry name" value="CopC"/>
    <property type="match status" value="1"/>
</dbReference>
<proteinExistence type="predicted"/>
<feature type="transmembrane region" description="Helical" evidence="9">
    <location>
        <begin position="264"/>
        <end position="283"/>
    </location>
</feature>
<keyword evidence="4" id="KW-0479">Metal-binding</keyword>